<dbReference type="PANTHER" id="PTHR43205">
    <property type="entry name" value="PROSTAGLANDIN REDUCTASE"/>
    <property type="match status" value="1"/>
</dbReference>
<dbReference type="Pfam" id="PF00107">
    <property type="entry name" value="ADH_zinc_N"/>
    <property type="match status" value="1"/>
</dbReference>
<dbReference type="GO" id="GO:0016628">
    <property type="term" value="F:oxidoreductase activity, acting on the CH-CH group of donors, NAD or NADP as acceptor"/>
    <property type="evidence" value="ECO:0007669"/>
    <property type="project" value="InterPro"/>
</dbReference>
<keyword evidence="7" id="KW-1185">Reference proteome</keyword>
<dbReference type="EMBL" id="LAZP02000249">
    <property type="protein sequence ID" value="PFH58866.1"/>
    <property type="molecule type" value="Genomic_DNA"/>
</dbReference>
<accession>A0A2A9PDH4</accession>
<dbReference type="Gene3D" id="3.40.50.720">
    <property type="entry name" value="NAD(P)-binding Rossmann-like Domain"/>
    <property type="match status" value="1"/>
</dbReference>
<reference evidence="6 7" key="1">
    <citation type="journal article" date="2015" name="BMC Genomics">
        <title>Gene expression during zombie ant biting behavior reflects the complexity underlying fungal parasitic behavioral manipulation.</title>
        <authorList>
            <person name="de Bekker C."/>
            <person name="Ohm R.A."/>
            <person name="Loreto R.G."/>
            <person name="Sebastian A."/>
            <person name="Albert I."/>
            <person name="Merrow M."/>
            <person name="Brachmann A."/>
            <person name="Hughes D.P."/>
        </authorList>
    </citation>
    <scope>NUCLEOTIDE SEQUENCE [LARGE SCALE GENOMIC DNA]</scope>
    <source>
        <strain evidence="6 7">SC16a</strain>
    </source>
</reference>
<evidence type="ECO:0000313" key="7">
    <source>
        <dbReference type="Proteomes" id="UP000037136"/>
    </source>
</evidence>
<evidence type="ECO:0000256" key="2">
    <source>
        <dbReference type="ARBA" id="ARBA00023002"/>
    </source>
</evidence>
<evidence type="ECO:0000256" key="3">
    <source>
        <dbReference type="ARBA" id="ARBA00069006"/>
    </source>
</evidence>
<feature type="domain" description="Alcohol dehydrogenase-like C-terminal" evidence="5">
    <location>
        <begin position="91"/>
        <end position="154"/>
    </location>
</feature>
<comment type="caution">
    <text evidence="6">The sequence shown here is derived from an EMBL/GenBank/DDBJ whole genome shotgun (WGS) entry which is preliminary data.</text>
</comment>
<evidence type="ECO:0000256" key="4">
    <source>
        <dbReference type="ARBA" id="ARBA00083301"/>
    </source>
</evidence>
<dbReference type="Gene3D" id="3.90.180.10">
    <property type="entry name" value="Medium-chain alcohol dehydrogenases, catalytic domain"/>
    <property type="match status" value="1"/>
</dbReference>
<protein>
    <recommendedName>
        <fullName evidence="3">Dehydrogenase FUB6</fullName>
    </recommendedName>
    <alternativeName>
        <fullName evidence="4">Fusaric acid biosynthesis protein 6</fullName>
    </alternativeName>
</protein>
<dbReference type="SUPFAM" id="SSF51735">
    <property type="entry name" value="NAD(P)-binding Rossmann-fold domains"/>
    <property type="match status" value="1"/>
</dbReference>
<proteinExistence type="predicted"/>
<dbReference type="AlphaFoldDB" id="A0A2A9PDH4"/>
<evidence type="ECO:0000256" key="1">
    <source>
        <dbReference type="ARBA" id="ARBA00004685"/>
    </source>
</evidence>
<evidence type="ECO:0000313" key="6">
    <source>
        <dbReference type="EMBL" id="PFH58866.1"/>
    </source>
</evidence>
<dbReference type="InterPro" id="IPR036291">
    <property type="entry name" value="NAD(P)-bd_dom_sf"/>
</dbReference>
<sequence length="285" mass="30804">MRGTTACRVLASKNGKASSGDIVTGQTGWTERAILDDGKFVPAEQFSGIRRPEALLSVVGMTALTAWVGMTLIGEPKPGQLVVVSAASGATGSIAGQIAKIKGARVVGICGGENKCRWVKEELGFHLALDYKADDFKERFKEATKDRIDVYFDNGTTIPPPPPPTSPRLGGEILEMCLDRANNHARFVECGHISQYNAVEPKGPRNLMNVVGLRIRMQGFIVIDHQDDYPRARKELASWFSQGLLKQTETIVPGGLAAAEHGLIRLFEGGHMGKLIVEVKKPSQG</sequence>
<gene>
    <name evidence="6" type="ORF">XA68_13114</name>
</gene>
<evidence type="ECO:0000259" key="5">
    <source>
        <dbReference type="Pfam" id="PF00107"/>
    </source>
</evidence>
<dbReference type="CDD" id="cd05288">
    <property type="entry name" value="PGDH"/>
    <property type="match status" value="1"/>
</dbReference>
<reference evidence="6 7" key="2">
    <citation type="journal article" date="2017" name="Sci. Rep.">
        <title>Ant-infecting Ophiocordyceps genomes reveal a high diversity of potential behavioral manipulation genes and a possible major role for enterotoxins.</title>
        <authorList>
            <person name="de Bekker C."/>
            <person name="Ohm R.A."/>
            <person name="Evans H.C."/>
            <person name="Brachmann A."/>
            <person name="Hughes D.P."/>
        </authorList>
    </citation>
    <scope>NUCLEOTIDE SEQUENCE [LARGE SCALE GENOMIC DNA]</scope>
    <source>
        <strain evidence="6 7">SC16a</strain>
    </source>
</reference>
<comment type="pathway">
    <text evidence="1">Mycotoxin biosynthesis.</text>
</comment>
<dbReference type="Proteomes" id="UP000037136">
    <property type="component" value="Unassembled WGS sequence"/>
</dbReference>
<dbReference type="SUPFAM" id="SSF50129">
    <property type="entry name" value="GroES-like"/>
    <property type="match status" value="1"/>
</dbReference>
<dbReference type="InterPro" id="IPR013149">
    <property type="entry name" value="ADH-like_C"/>
</dbReference>
<dbReference type="PANTHER" id="PTHR43205:SF42">
    <property type="entry name" value="ALCOHOL DEHYDROGENASE, ZINC-CONTAINING (AFU_ORTHOLOGUE AFUA_7G04530)"/>
    <property type="match status" value="1"/>
</dbReference>
<name>A0A2A9PDH4_OPHUN</name>
<dbReference type="FunFam" id="3.40.50.720:FF:000121">
    <property type="entry name" value="Prostaglandin reductase 2"/>
    <property type="match status" value="1"/>
</dbReference>
<organism evidence="6 7">
    <name type="scientific">Ophiocordyceps unilateralis</name>
    <name type="common">Zombie-ant fungus</name>
    <name type="synonym">Torrubia unilateralis</name>
    <dbReference type="NCBI Taxonomy" id="268505"/>
    <lineage>
        <taxon>Eukaryota</taxon>
        <taxon>Fungi</taxon>
        <taxon>Dikarya</taxon>
        <taxon>Ascomycota</taxon>
        <taxon>Pezizomycotina</taxon>
        <taxon>Sordariomycetes</taxon>
        <taxon>Hypocreomycetidae</taxon>
        <taxon>Hypocreales</taxon>
        <taxon>Ophiocordycipitaceae</taxon>
        <taxon>Ophiocordyceps</taxon>
    </lineage>
</organism>
<dbReference type="STRING" id="268505.A0A2A9PDH4"/>
<dbReference type="InterPro" id="IPR045010">
    <property type="entry name" value="MDR_fam"/>
</dbReference>
<dbReference type="OrthoDB" id="809632at2759"/>
<dbReference type="InterPro" id="IPR011032">
    <property type="entry name" value="GroES-like_sf"/>
</dbReference>
<keyword evidence="2" id="KW-0560">Oxidoreductase</keyword>